<protein>
    <submittedName>
        <fullName evidence="2">Transposase</fullName>
    </submittedName>
</protein>
<organism evidence="1 2">
    <name type="scientific">Steinernema glaseri</name>
    <dbReference type="NCBI Taxonomy" id="37863"/>
    <lineage>
        <taxon>Eukaryota</taxon>
        <taxon>Metazoa</taxon>
        <taxon>Ecdysozoa</taxon>
        <taxon>Nematoda</taxon>
        <taxon>Chromadorea</taxon>
        <taxon>Rhabditida</taxon>
        <taxon>Tylenchina</taxon>
        <taxon>Panagrolaimomorpha</taxon>
        <taxon>Strongyloidoidea</taxon>
        <taxon>Steinernematidae</taxon>
        <taxon>Steinernema</taxon>
    </lineage>
</organism>
<evidence type="ECO:0000313" key="2">
    <source>
        <dbReference type="WBParaSite" id="L893_g56.t1"/>
    </source>
</evidence>
<evidence type="ECO:0000313" key="1">
    <source>
        <dbReference type="Proteomes" id="UP000095287"/>
    </source>
</evidence>
<reference evidence="2" key="1">
    <citation type="submission" date="2016-11" db="UniProtKB">
        <authorList>
            <consortium name="WormBaseParasite"/>
        </authorList>
    </citation>
    <scope>IDENTIFICATION</scope>
</reference>
<keyword evidence="1" id="KW-1185">Reference proteome</keyword>
<dbReference type="WBParaSite" id="L893_g56.t1">
    <property type="protein sequence ID" value="L893_g56.t1"/>
    <property type="gene ID" value="L893_g56"/>
</dbReference>
<name>A0A1I8AGU2_9BILA</name>
<dbReference type="AlphaFoldDB" id="A0A1I8AGU2"/>
<dbReference type="Proteomes" id="UP000095287">
    <property type="component" value="Unplaced"/>
</dbReference>
<accession>A0A1I8AGU2</accession>
<sequence length="87" mass="10047">MPHWIALDEIDFSVPDSGSPHERRNFHAYLIPDFFYKKIDLIEGYPMRHQTPHGITECQFADGGILTNYGIFPVRSTPIPKTYPKTI</sequence>
<proteinExistence type="predicted"/>